<gene>
    <name evidence="2" type="ORF">F0U60_37305</name>
</gene>
<dbReference type="SUPFAM" id="SSF56300">
    <property type="entry name" value="Metallo-dependent phosphatases"/>
    <property type="match status" value="1"/>
</dbReference>
<sequence>MPRPPLPHSRFGDLRFPCAVAVGAVSPDSARLWLRSDVPGPHRLEVWPLEGEGPRRSASWRFTPPKEADGTGTLLYPYDFPGEPPLAPLRRYGFRITRESDGVLVGEGRFETLPARPEDTPSSFTFGLLSCHQPFRPSGQVRPEAVAMLEATRRTLASHHARFLVMCGDQFYVDEPPPLSLFSPEFFRRAGPPGRAQLLECSADEVRRLYQLRHRQFWDLPGWRALQAQYATWLMLDDHEVVNNWGAEPEHAGPGWKPLNQGARAAYLDYQGSRVLGPCPEGIPDTFDFSFDYGSTGFYAMDLRSQRRGGAQPRVYAPEQLARLSTWLDAHQDSRAVFLVLSVPMVYVASWASMGIAMLRNHRGDARDRWTHSWNLPDRDRLLSLLLAHQHRCPDQRVVLLSGDVHLGCSFAIHWLGNAHGTMYQFTSSPVTHLRRGFSAWAAGHLPRTELLLKVENGPAARLVRMSGVGGADRNPYSGLNVGVVEVRDQGAHSTVRFKLVGQDPRHPDEPVTVFDTGEL</sequence>
<organism evidence="2 3">
    <name type="scientific">Archangium minus</name>
    <dbReference type="NCBI Taxonomy" id="83450"/>
    <lineage>
        <taxon>Bacteria</taxon>
        <taxon>Pseudomonadati</taxon>
        <taxon>Myxococcota</taxon>
        <taxon>Myxococcia</taxon>
        <taxon>Myxococcales</taxon>
        <taxon>Cystobacterineae</taxon>
        <taxon>Archangiaceae</taxon>
        <taxon>Archangium</taxon>
    </lineage>
</organism>
<dbReference type="Pfam" id="PF09423">
    <property type="entry name" value="PhoD"/>
    <property type="match status" value="1"/>
</dbReference>
<dbReference type="InterPro" id="IPR052900">
    <property type="entry name" value="Phospholipid_Metab_Enz"/>
</dbReference>
<evidence type="ECO:0000259" key="1">
    <source>
        <dbReference type="Pfam" id="PF09423"/>
    </source>
</evidence>
<reference evidence="2 3" key="1">
    <citation type="submission" date="2019-08" db="EMBL/GenBank/DDBJ databases">
        <title>Archangium and Cystobacter genomes.</title>
        <authorList>
            <person name="Chen I.-C.K."/>
            <person name="Wielgoss S."/>
        </authorList>
    </citation>
    <scope>NUCLEOTIDE SEQUENCE [LARGE SCALE GENOMIC DNA]</scope>
    <source>
        <strain evidence="2 3">Cbm 6</strain>
    </source>
</reference>
<dbReference type="InterPro" id="IPR029052">
    <property type="entry name" value="Metallo-depent_PP-like"/>
</dbReference>
<evidence type="ECO:0000313" key="3">
    <source>
        <dbReference type="Proteomes" id="UP001611383"/>
    </source>
</evidence>
<dbReference type="Gene3D" id="3.60.21.70">
    <property type="entry name" value="PhoD-like phosphatase"/>
    <property type="match status" value="1"/>
</dbReference>
<feature type="domain" description="PhoD-like phosphatase metallophosphatase" evidence="1">
    <location>
        <begin position="154"/>
        <end position="432"/>
    </location>
</feature>
<dbReference type="Proteomes" id="UP001611383">
    <property type="component" value="Chromosome"/>
</dbReference>
<dbReference type="EMBL" id="CP043494">
    <property type="protein sequence ID" value="WNG49146.1"/>
    <property type="molecule type" value="Genomic_DNA"/>
</dbReference>
<protein>
    <recommendedName>
        <fullName evidence="1">PhoD-like phosphatase metallophosphatase domain-containing protein</fullName>
    </recommendedName>
</protein>
<name>A0ABY9X172_9BACT</name>
<dbReference type="InterPro" id="IPR018946">
    <property type="entry name" value="PhoD-like_MPP"/>
</dbReference>
<proteinExistence type="predicted"/>
<dbReference type="PANTHER" id="PTHR43606">
    <property type="entry name" value="PHOSPHATASE, PUTATIVE (AFU_ORTHOLOGUE AFUA_6G08710)-RELATED"/>
    <property type="match status" value="1"/>
</dbReference>
<accession>A0ABY9X172</accession>
<keyword evidence="3" id="KW-1185">Reference proteome</keyword>
<dbReference type="PANTHER" id="PTHR43606:SF2">
    <property type="entry name" value="ALKALINE PHOSPHATASE FAMILY PROTEIN (AFU_ORTHOLOGUE AFUA_5G03860)"/>
    <property type="match status" value="1"/>
</dbReference>
<dbReference type="InterPro" id="IPR038607">
    <property type="entry name" value="PhoD-like_sf"/>
</dbReference>
<evidence type="ECO:0000313" key="2">
    <source>
        <dbReference type="EMBL" id="WNG49146.1"/>
    </source>
</evidence>
<dbReference type="RefSeq" id="WP_395806819.1">
    <property type="nucleotide sequence ID" value="NZ_CP043494.1"/>
</dbReference>